<dbReference type="Pfam" id="PF02518">
    <property type="entry name" value="HATPase_c"/>
    <property type="match status" value="1"/>
</dbReference>
<gene>
    <name evidence="8" type="ORF">BC659_2336</name>
</gene>
<dbReference type="AlphaFoldDB" id="A0A4R6IWE7"/>
<name>A0A4R6IWE7_9BACT</name>
<dbReference type="EC" id="2.7.13.3" evidence="2"/>
<organism evidence="8 9">
    <name type="scientific">Sediminibacterium goheungense</name>
    <dbReference type="NCBI Taxonomy" id="1086393"/>
    <lineage>
        <taxon>Bacteria</taxon>
        <taxon>Pseudomonadati</taxon>
        <taxon>Bacteroidota</taxon>
        <taxon>Chitinophagia</taxon>
        <taxon>Chitinophagales</taxon>
        <taxon>Chitinophagaceae</taxon>
        <taxon>Sediminibacterium</taxon>
    </lineage>
</organism>
<dbReference type="GO" id="GO:0005886">
    <property type="term" value="C:plasma membrane"/>
    <property type="evidence" value="ECO:0007669"/>
    <property type="project" value="TreeGrafter"/>
</dbReference>
<sequence>MRELQKIYSDLNGNALLKSTIDVLTGHEFMIPINGILDFSEFLQRDNISLSDEDKKKIVKDINVGAAQLKGIAHRLHTWHDLLLGSSIYEHEFFELSSECIKMLVFEESKKNLIPDALVVVSFDRTEYFVKGNKKKFIAAVSELIQNACKFSEINTAVSISIKQKGKKVILSISNFSVAATVYELQRYRAFSRLHKRKTSQQGIGLGLAIARLGITQCNGQLKISRGVEMNKIIMDISLYKNDLVNKKMIANEK</sequence>
<dbReference type="EMBL" id="SNWP01000011">
    <property type="protein sequence ID" value="TDO27020.1"/>
    <property type="molecule type" value="Genomic_DNA"/>
</dbReference>
<dbReference type="GO" id="GO:0000155">
    <property type="term" value="F:phosphorelay sensor kinase activity"/>
    <property type="evidence" value="ECO:0007669"/>
    <property type="project" value="TreeGrafter"/>
</dbReference>
<keyword evidence="6" id="KW-0902">Two-component regulatory system</keyword>
<dbReference type="InterPro" id="IPR005467">
    <property type="entry name" value="His_kinase_dom"/>
</dbReference>
<keyword evidence="4" id="KW-0808">Transferase</keyword>
<evidence type="ECO:0000256" key="1">
    <source>
        <dbReference type="ARBA" id="ARBA00000085"/>
    </source>
</evidence>
<dbReference type="InterPro" id="IPR050351">
    <property type="entry name" value="BphY/WalK/GraS-like"/>
</dbReference>
<evidence type="ECO:0000256" key="3">
    <source>
        <dbReference type="ARBA" id="ARBA00022553"/>
    </source>
</evidence>
<evidence type="ECO:0000259" key="7">
    <source>
        <dbReference type="PROSITE" id="PS50109"/>
    </source>
</evidence>
<keyword evidence="5 8" id="KW-0418">Kinase</keyword>
<evidence type="ECO:0000256" key="2">
    <source>
        <dbReference type="ARBA" id="ARBA00012438"/>
    </source>
</evidence>
<comment type="caution">
    <text evidence="8">The sequence shown here is derived from an EMBL/GenBank/DDBJ whole genome shotgun (WGS) entry which is preliminary data.</text>
</comment>
<comment type="catalytic activity">
    <reaction evidence="1">
        <text>ATP + protein L-histidine = ADP + protein N-phospho-L-histidine.</text>
        <dbReference type="EC" id="2.7.13.3"/>
    </reaction>
</comment>
<dbReference type="PANTHER" id="PTHR45453:SF1">
    <property type="entry name" value="PHOSPHATE REGULON SENSOR PROTEIN PHOR"/>
    <property type="match status" value="1"/>
</dbReference>
<keyword evidence="3" id="KW-0597">Phosphoprotein</keyword>
<dbReference type="GO" id="GO:0016036">
    <property type="term" value="P:cellular response to phosphate starvation"/>
    <property type="evidence" value="ECO:0007669"/>
    <property type="project" value="TreeGrafter"/>
</dbReference>
<evidence type="ECO:0000256" key="5">
    <source>
        <dbReference type="ARBA" id="ARBA00022777"/>
    </source>
</evidence>
<dbReference type="OrthoDB" id="9808408at2"/>
<dbReference type="Proteomes" id="UP000295741">
    <property type="component" value="Unassembled WGS sequence"/>
</dbReference>
<protein>
    <recommendedName>
        <fullName evidence="2">histidine kinase</fullName>
        <ecNumber evidence="2">2.7.13.3</ecNumber>
    </recommendedName>
</protein>
<keyword evidence="9" id="KW-1185">Reference proteome</keyword>
<dbReference type="SUPFAM" id="SSF55874">
    <property type="entry name" value="ATPase domain of HSP90 chaperone/DNA topoisomerase II/histidine kinase"/>
    <property type="match status" value="1"/>
</dbReference>
<dbReference type="RefSeq" id="WP_133474890.1">
    <property type="nucleotide sequence ID" value="NZ_SNWP01000011.1"/>
</dbReference>
<evidence type="ECO:0000313" key="9">
    <source>
        <dbReference type="Proteomes" id="UP000295741"/>
    </source>
</evidence>
<dbReference type="GO" id="GO:0004721">
    <property type="term" value="F:phosphoprotein phosphatase activity"/>
    <property type="evidence" value="ECO:0007669"/>
    <property type="project" value="TreeGrafter"/>
</dbReference>
<dbReference type="PANTHER" id="PTHR45453">
    <property type="entry name" value="PHOSPHATE REGULON SENSOR PROTEIN PHOR"/>
    <property type="match status" value="1"/>
</dbReference>
<reference evidence="8 9" key="1">
    <citation type="submission" date="2019-03" db="EMBL/GenBank/DDBJ databases">
        <title>Genomic Encyclopedia of Archaeal and Bacterial Type Strains, Phase II (KMG-II): from individual species to whole genera.</title>
        <authorList>
            <person name="Goeker M."/>
        </authorList>
    </citation>
    <scope>NUCLEOTIDE SEQUENCE [LARGE SCALE GENOMIC DNA]</scope>
    <source>
        <strain evidence="8 9">DSM 28323</strain>
    </source>
</reference>
<proteinExistence type="predicted"/>
<dbReference type="InterPro" id="IPR003594">
    <property type="entry name" value="HATPase_dom"/>
</dbReference>
<dbReference type="InterPro" id="IPR036890">
    <property type="entry name" value="HATPase_C_sf"/>
</dbReference>
<evidence type="ECO:0000256" key="6">
    <source>
        <dbReference type="ARBA" id="ARBA00023012"/>
    </source>
</evidence>
<dbReference type="Gene3D" id="3.30.565.10">
    <property type="entry name" value="Histidine kinase-like ATPase, C-terminal domain"/>
    <property type="match status" value="1"/>
</dbReference>
<dbReference type="PROSITE" id="PS50109">
    <property type="entry name" value="HIS_KIN"/>
    <property type="match status" value="1"/>
</dbReference>
<feature type="domain" description="Histidine kinase" evidence="7">
    <location>
        <begin position="24"/>
        <end position="241"/>
    </location>
</feature>
<accession>A0A4R6IWE7</accession>
<evidence type="ECO:0000256" key="4">
    <source>
        <dbReference type="ARBA" id="ARBA00022679"/>
    </source>
</evidence>
<evidence type="ECO:0000313" key="8">
    <source>
        <dbReference type="EMBL" id="TDO27020.1"/>
    </source>
</evidence>